<dbReference type="KEGG" id="acp:A2cp1_4245"/>
<accession>B8JAR3</accession>
<name>B8JAR3_ANAD2</name>
<dbReference type="Pfam" id="PF00534">
    <property type="entry name" value="Glycos_transf_1"/>
    <property type="match status" value="1"/>
</dbReference>
<keyword evidence="2" id="KW-0328">Glycosyltransferase</keyword>
<dbReference type="Proteomes" id="UP000007089">
    <property type="component" value="Chromosome"/>
</dbReference>
<dbReference type="EMBL" id="CP001359">
    <property type="protein sequence ID" value="ACL67562.1"/>
    <property type="molecule type" value="Genomic_DNA"/>
</dbReference>
<reference evidence="6" key="1">
    <citation type="submission" date="2009-01" db="EMBL/GenBank/DDBJ databases">
        <title>Complete sequence of Anaeromyxobacter dehalogenans 2CP-1.</title>
        <authorList>
            <consortium name="US DOE Joint Genome Institute"/>
            <person name="Lucas S."/>
            <person name="Copeland A."/>
            <person name="Lapidus A."/>
            <person name="Glavina del Rio T."/>
            <person name="Dalin E."/>
            <person name="Tice H."/>
            <person name="Bruce D."/>
            <person name="Goodwin L."/>
            <person name="Pitluck S."/>
            <person name="Saunders E."/>
            <person name="Brettin T."/>
            <person name="Detter J.C."/>
            <person name="Han C."/>
            <person name="Larimer F."/>
            <person name="Land M."/>
            <person name="Hauser L."/>
            <person name="Kyrpides N."/>
            <person name="Ovchinnikova G."/>
            <person name="Beliaev A.S."/>
            <person name="Richardson P."/>
        </authorList>
    </citation>
    <scope>NUCLEOTIDE SEQUENCE</scope>
    <source>
        <strain evidence="6">2CP-1</strain>
    </source>
</reference>
<sequence>MRRGRLSIAYVHYGSQSGVTAAIAAALGERGHELRLVAATGDLEPRDPGTRRLRPAPPVIAHLALAAARYGRLALRHRWNTTYAWDRHASRAGERLRALAPAPDLVLQNGALFAPGLPPPLPYALLLDHTRALAQASPPWPAAGLAAPVDYGPGWRARETAVYRGARVIATFSANVARSLVRDYGVDRARIAVVGAGANVFPAEAPRRDDGRTLLFVGKDFRRKGGPILLEAFARLRRRRPRARLLVAGPREVPGLPEGAFHLGPVATEELPALLAQATALVLPTLREPFGIAFLDAMACGVPCVGTRIEAVPEIVAEGETGVLVPPGDAVALAGALERLLDDPQGARAMGARGRARVAERFTWARVAARLERALLRATGGDAPGPRAPRRARSVPPIRAVPPPAPHEAVLTLH</sequence>
<feature type="region of interest" description="Disordered" evidence="4">
    <location>
        <begin position="379"/>
        <end position="414"/>
    </location>
</feature>
<dbReference type="RefSeq" id="WP_015935270.1">
    <property type="nucleotide sequence ID" value="NC_011891.1"/>
</dbReference>
<gene>
    <name evidence="6" type="ordered locus">A2cp1_4245</name>
</gene>
<comment type="similarity">
    <text evidence="1">Belongs to the glycosyltransferase group 1 family. Glycosyltransferase 4 subfamily.</text>
</comment>
<dbReference type="CAZy" id="GT4">
    <property type="family name" value="Glycosyltransferase Family 4"/>
</dbReference>
<dbReference type="SUPFAM" id="SSF53756">
    <property type="entry name" value="UDP-Glycosyltransferase/glycogen phosphorylase"/>
    <property type="match status" value="1"/>
</dbReference>
<evidence type="ECO:0000313" key="7">
    <source>
        <dbReference type="Proteomes" id="UP000007089"/>
    </source>
</evidence>
<feature type="domain" description="Glycosyl transferase family 1" evidence="5">
    <location>
        <begin position="205"/>
        <end position="356"/>
    </location>
</feature>
<dbReference type="Gene3D" id="3.40.50.2000">
    <property type="entry name" value="Glycogen Phosphorylase B"/>
    <property type="match status" value="2"/>
</dbReference>
<dbReference type="HOGENOM" id="CLU_009583_40_0_7"/>
<evidence type="ECO:0000259" key="5">
    <source>
        <dbReference type="Pfam" id="PF00534"/>
    </source>
</evidence>
<dbReference type="CDD" id="cd03801">
    <property type="entry name" value="GT4_PimA-like"/>
    <property type="match status" value="1"/>
</dbReference>
<proteinExistence type="inferred from homology"/>
<evidence type="ECO:0000256" key="1">
    <source>
        <dbReference type="ARBA" id="ARBA00009481"/>
    </source>
</evidence>
<keyword evidence="7" id="KW-1185">Reference proteome</keyword>
<evidence type="ECO:0000256" key="2">
    <source>
        <dbReference type="ARBA" id="ARBA00022676"/>
    </source>
</evidence>
<evidence type="ECO:0000256" key="3">
    <source>
        <dbReference type="ARBA" id="ARBA00022679"/>
    </source>
</evidence>
<organism evidence="6 7">
    <name type="scientific">Anaeromyxobacter dehalogenans (strain ATCC BAA-258 / DSM 21875 / 2CP-1)</name>
    <dbReference type="NCBI Taxonomy" id="455488"/>
    <lineage>
        <taxon>Bacteria</taxon>
        <taxon>Pseudomonadati</taxon>
        <taxon>Myxococcota</taxon>
        <taxon>Myxococcia</taxon>
        <taxon>Myxococcales</taxon>
        <taxon>Cystobacterineae</taxon>
        <taxon>Anaeromyxobacteraceae</taxon>
        <taxon>Anaeromyxobacter</taxon>
    </lineage>
</organism>
<evidence type="ECO:0000313" key="6">
    <source>
        <dbReference type="EMBL" id="ACL67562.1"/>
    </source>
</evidence>
<dbReference type="InterPro" id="IPR001296">
    <property type="entry name" value="Glyco_trans_1"/>
</dbReference>
<dbReference type="PANTHER" id="PTHR12526:SF640">
    <property type="entry name" value="COLANIC ACID BIOSYNTHESIS GLYCOSYLTRANSFERASE WCAL-RELATED"/>
    <property type="match status" value="1"/>
</dbReference>
<dbReference type="PANTHER" id="PTHR12526">
    <property type="entry name" value="GLYCOSYLTRANSFERASE"/>
    <property type="match status" value="1"/>
</dbReference>
<keyword evidence="3 6" id="KW-0808">Transferase</keyword>
<evidence type="ECO:0000256" key="4">
    <source>
        <dbReference type="SAM" id="MobiDB-lite"/>
    </source>
</evidence>
<protein>
    <submittedName>
        <fullName evidence="6">Glycosyl transferase group 1</fullName>
    </submittedName>
</protein>
<dbReference type="AlphaFoldDB" id="B8JAR3"/>
<dbReference type="GO" id="GO:0016757">
    <property type="term" value="F:glycosyltransferase activity"/>
    <property type="evidence" value="ECO:0007669"/>
    <property type="project" value="UniProtKB-KW"/>
</dbReference>